<gene>
    <name evidence="2" type="ORF">EVG20_g9608</name>
</gene>
<dbReference type="Proteomes" id="UP000298327">
    <property type="component" value="Unassembled WGS sequence"/>
</dbReference>
<sequence>MAQEKVVCIYLVITLYLPAKLLVYIMSMPTFPGLNEDCSDAILVMLDKATLLHVGSTSRIAFVAVGPHLVKKAVIVGSAAKISAFCSFVLSRRLMCQIRELYIRYTADETQARFVLSTASIATPLAKVLQGAKMLQSFTMREYAIYMFRYEPQLRDLLQKVPSLVSLDIWGPSMTAFDDLPCVGGLQSLSVCMPWKEDPQQYPALARFISTSAETLTQVDYIDLFADRRPEQDNLP</sequence>
<dbReference type="AlphaFoldDB" id="A0A4Y9XWQ5"/>
<dbReference type="OrthoDB" id="2780918at2759"/>
<keyword evidence="3" id="KW-1185">Reference proteome</keyword>
<accession>A0A4Y9XWQ5</accession>
<organism evidence="2 3">
    <name type="scientific">Dentipellis fragilis</name>
    <dbReference type="NCBI Taxonomy" id="205917"/>
    <lineage>
        <taxon>Eukaryota</taxon>
        <taxon>Fungi</taxon>
        <taxon>Dikarya</taxon>
        <taxon>Basidiomycota</taxon>
        <taxon>Agaricomycotina</taxon>
        <taxon>Agaricomycetes</taxon>
        <taxon>Russulales</taxon>
        <taxon>Hericiaceae</taxon>
        <taxon>Dentipellis</taxon>
    </lineage>
</organism>
<dbReference type="EMBL" id="SEOQ01000999">
    <property type="protein sequence ID" value="TFY54684.1"/>
    <property type="molecule type" value="Genomic_DNA"/>
</dbReference>
<feature type="transmembrane region" description="Helical" evidence="1">
    <location>
        <begin position="7"/>
        <end position="26"/>
    </location>
</feature>
<keyword evidence="1" id="KW-1133">Transmembrane helix</keyword>
<reference evidence="2 3" key="1">
    <citation type="submission" date="2019-02" db="EMBL/GenBank/DDBJ databases">
        <title>Genome sequencing of the rare red list fungi Dentipellis fragilis.</title>
        <authorList>
            <person name="Buettner E."/>
            <person name="Kellner H."/>
        </authorList>
    </citation>
    <scope>NUCLEOTIDE SEQUENCE [LARGE SCALE GENOMIC DNA]</scope>
    <source>
        <strain evidence="2 3">DSM 105465</strain>
    </source>
</reference>
<proteinExistence type="predicted"/>
<evidence type="ECO:0000256" key="1">
    <source>
        <dbReference type="SAM" id="Phobius"/>
    </source>
</evidence>
<comment type="caution">
    <text evidence="2">The sequence shown here is derived from an EMBL/GenBank/DDBJ whole genome shotgun (WGS) entry which is preliminary data.</text>
</comment>
<evidence type="ECO:0000313" key="2">
    <source>
        <dbReference type="EMBL" id="TFY54684.1"/>
    </source>
</evidence>
<evidence type="ECO:0000313" key="3">
    <source>
        <dbReference type="Proteomes" id="UP000298327"/>
    </source>
</evidence>
<protein>
    <submittedName>
        <fullName evidence="2">Uncharacterized protein</fullName>
    </submittedName>
</protein>
<keyword evidence="1" id="KW-0472">Membrane</keyword>
<name>A0A4Y9XWQ5_9AGAM</name>
<keyword evidence="1" id="KW-0812">Transmembrane</keyword>